<proteinExistence type="predicted"/>
<reference evidence="1" key="1">
    <citation type="journal article" date="2023" name="IScience">
        <title>Live-bearing cockroach genome reveals convergent evolutionary mechanisms linked to viviparity in insects and beyond.</title>
        <authorList>
            <person name="Fouks B."/>
            <person name="Harrison M.C."/>
            <person name="Mikhailova A.A."/>
            <person name="Marchal E."/>
            <person name="English S."/>
            <person name="Carruthers M."/>
            <person name="Jennings E.C."/>
            <person name="Chiamaka E.L."/>
            <person name="Frigard R.A."/>
            <person name="Pippel M."/>
            <person name="Attardo G.M."/>
            <person name="Benoit J.B."/>
            <person name="Bornberg-Bauer E."/>
            <person name="Tobe S.S."/>
        </authorList>
    </citation>
    <scope>NUCLEOTIDE SEQUENCE</scope>
    <source>
        <strain evidence="1">Stay&amp;Tobe</strain>
    </source>
</reference>
<keyword evidence="2" id="KW-1185">Reference proteome</keyword>
<protein>
    <submittedName>
        <fullName evidence="1">Uncharacterized protein</fullName>
    </submittedName>
</protein>
<dbReference type="EMBL" id="JASPKZ010009140">
    <property type="protein sequence ID" value="KAJ9577976.1"/>
    <property type="molecule type" value="Genomic_DNA"/>
</dbReference>
<evidence type="ECO:0000313" key="1">
    <source>
        <dbReference type="EMBL" id="KAJ9577976.1"/>
    </source>
</evidence>
<accession>A0AAD8E5W3</accession>
<sequence>CYDLEPAESGFDAVCVTMRPKRCSWVQIEHLNHDTTDVSCSRASNKNTNNIILRYNSANITTGPERIGGTELSKEMKNR</sequence>
<feature type="non-terminal residue" evidence="1">
    <location>
        <position position="1"/>
    </location>
</feature>
<dbReference type="Proteomes" id="UP001233999">
    <property type="component" value="Unassembled WGS sequence"/>
</dbReference>
<gene>
    <name evidence="1" type="ORF">L9F63_025162</name>
</gene>
<evidence type="ECO:0000313" key="2">
    <source>
        <dbReference type="Proteomes" id="UP001233999"/>
    </source>
</evidence>
<feature type="non-terminal residue" evidence="1">
    <location>
        <position position="79"/>
    </location>
</feature>
<name>A0AAD8E5W3_DIPPU</name>
<organism evidence="1 2">
    <name type="scientific">Diploptera punctata</name>
    <name type="common">Pacific beetle cockroach</name>
    <dbReference type="NCBI Taxonomy" id="6984"/>
    <lineage>
        <taxon>Eukaryota</taxon>
        <taxon>Metazoa</taxon>
        <taxon>Ecdysozoa</taxon>
        <taxon>Arthropoda</taxon>
        <taxon>Hexapoda</taxon>
        <taxon>Insecta</taxon>
        <taxon>Pterygota</taxon>
        <taxon>Neoptera</taxon>
        <taxon>Polyneoptera</taxon>
        <taxon>Dictyoptera</taxon>
        <taxon>Blattodea</taxon>
        <taxon>Blaberoidea</taxon>
        <taxon>Blaberidae</taxon>
        <taxon>Diplopterinae</taxon>
        <taxon>Diploptera</taxon>
    </lineage>
</organism>
<reference evidence="1" key="2">
    <citation type="submission" date="2023-05" db="EMBL/GenBank/DDBJ databases">
        <authorList>
            <person name="Fouks B."/>
        </authorList>
    </citation>
    <scope>NUCLEOTIDE SEQUENCE</scope>
    <source>
        <strain evidence="1">Stay&amp;Tobe</strain>
        <tissue evidence="1">Testes</tissue>
    </source>
</reference>
<dbReference type="AlphaFoldDB" id="A0AAD8E5W3"/>
<comment type="caution">
    <text evidence="1">The sequence shown here is derived from an EMBL/GenBank/DDBJ whole genome shotgun (WGS) entry which is preliminary data.</text>
</comment>